<accession>A0A395S784</accession>
<dbReference type="PANTHER" id="PTHR47797:SF1">
    <property type="entry name" value="CYTOCHROME B561 DOMAIN-CONTAINING PROTEIN-RELATED"/>
    <property type="match status" value="1"/>
</dbReference>
<dbReference type="CDD" id="cd09630">
    <property type="entry name" value="CDH_like_cytochrome"/>
    <property type="match status" value="1"/>
</dbReference>
<evidence type="ECO:0000259" key="10">
    <source>
        <dbReference type="SMART" id="SM00665"/>
    </source>
</evidence>
<dbReference type="OrthoDB" id="19261at2759"/>
<evidence type="ECO:0000256" key="1">
    <source>
        <dbReference type="ARBA" id="ARBA00004370"/>
    </source>
</evidence>
<comment type="subcellular location">
    <subcellularLocation>
        <location evidence="1">Membrane</location>
    </subcellularLocation>
</comment>
<protein>
    <submittedName>
        <fullName evidence="11">Cellobiose dehydrogenase</fullName>
    </submittedName>
</protein>
<dbReference type="STRING" id="694270.A0A395S784"/>
<feature type="transmembrane region" description="Helical" evidence="8">
    <location>
        <begin position="332"/>
        <end position="351"/>
    </location>
</feature>
<keyword evidence="6 8" id="KW-0472">Membrane</keyword>
<dbReference type="SMART" id="SM00665">
    <property type="entry name" value="B561"/>
    <property type="match status" value="1"/>
</dbReference>
<dbReference type="Gene3D" id="1.20.120.1770">
    <property type="match status" value="1"/>
</dbReference>
<dbReference type="GO" id="GO:0016020">
    <property type="term" value="C:membrane"/>
    <property type="evidence" value="ECO:0007669"/>
    <property type="project" value="UniProtKB-SubCell"/>
</dbReference>
<evidence type="ECO:0000256" key="4">
    <source>
        <dbReference type="ARBA" id="ARBA00022982"/>
    </source>
</evidence>
<evidence type="ECO:0000256" key="8">
    <source>
        <dbReference type="SAM" id="Phobius"/>
    </source>
</evidence>
<keyword evidence="4" id="KW-0249">Electron transport</keyword>
<evidence type="ECO:0000256" key="5">
    <source>
        <dbReference type="ARBA" id="ARBA00022989"/>
    </source>
</evidence>
<evidence type="ECO:0000313" key="12">
    <source>
        <dbReference type="Proteomes" id="UP000266234"/>
    </source>
</evidence>
<evidence type="ECO:0000256" key="9">
    <source>
        <dbReference type="SAM" id="SignalP"/>
    </source>
</evidence>
<dbReference type="InterPro" id="IPR015920">
    <property type="entry name" value="Cellobiose_DH-like_cyt"/>
</dbReference>
<reference evidence="11 12" key="1">
    <citation type="journal article" date="2018" name="PLoS Pathog.">
        <title>Evolution of structural diversity of trichothecenes, a family of toxins produced by plant pathogenic and entomopathogenic fungi.</title>
        <authorList>
            <person name="Proctor R.H."/>
            <person name="McCormick S.P."/>
            <person name="Kim H.S."/>
            <person name="Cardoza R.E."/>
            <person name="Stanley A.M."/>
            <person name="Lindo L."/>
            <person name="Kelly A."/>
            <person name="Brown D.W."/>
            <person name="Lee T."/>
            <person name="Vaughan M.M."/>
            <person name="Alexander N.J."/>
            <person name="Busman M."/>
            <person name="Gutierrez S."/>
        </authorList>
    </citation>
    <scope>NUCLEOTIDE SEQUENCE [LARGE SCALE GENOMIC DNA]</scope>
    <source>
        <strain evidence="11 12">NRRL 20695</strain>
    </source>
</reference>
<evidence type="ECO:0000256" key="7">
    <source>
        <dbReference type="SAM" id="MobiDB-lite"/>
    </source>
</evidence>
<evidence type="ECO:0000256" key="2">
    <source>
        <dbReference type="ARBA" id="ARBA00022448"/>
    </source>
</evidence>
<dbReference type="SUPFAM" id="SSF49344">
    <property type="entry name" value="CBD9-like"/>
    <property type="match status" value="1"/>
</dbReference>
<keyword evidence="12" id="KW-1185">Reference proteome</keyword>
<dbReference type="PANTHER" id="PTHR47797">
    <property type="entry name" value="DEHYDROGENASE, PUTATIVE (AFU_ORTHOLOGUE AFUA_8G05805)-RELATED"/>
    <property type="match status" value="1"/>
</dbReference>
<keyword evidence="3 8" id="KW-0812">Transmembrane</keyword>
<dbReference type="Proteomes" id="UP000266234">
    <property type="component" value="Unassembled WGS sequence"/>
</dbReference>
<feature type="domain" description="Cytochrome b561" evidence="10">
    <location>
        <begin position="228"/>
        <end position="349"/>
    </location>
</feature>
<gene>
    <name evidence="11" type="ORF">FLONG3_8279</name>
</gene>
<dbReference type="CDD" id="cd08760">
    <property type="entry name" value="Cyt_b561_FRRS1_like"/>
    <property type="match status" value="1"/>
</dbReference>
<dbReference type="Pfam" id="PF16010">
    <property type="entry name" value="CDH-cyt"/>
    <property type="match status" value="1"/>
</dbReference>
<keyword evidence="9" id="KW-0732">Signal</keyword>
<organism evidence="11 12">
    <name type="scientific">Fusarium longipes</name>
    <dbReference type="NCBI Taxonomy" id="694270"/>
    <lineage>
        <taxon>Eukaryota</taxon>
        <taxon>Fungi</taxon>
        <taxon>Dikarya</taxon>
        <taxon>Ascomycota</taxon>
        <taxon>Pezizomycotina</taxon>
        <taxon>Sordariomycetes</taxon>
        <taxon>Hypocreomycetidae</taxon>
        <taxon>Hypocreales</taxon>
        <taxon>Nectriaceae</taxon>
        <taxon>Fusarium</taxon>
    </lineage>
</organism>
<dbReference type="Gene3D" id="2.60.40.1210">
    <property type="entry name" value="Cellobiose dehydrogenase, cytochrome domain"/>
    <property type="match status" value="1"/>
</dbReference>
<proteinExistence type="predicted"/>
<feature type="transmembrane region" description="Helical" evidence="8">
    <location>
        <begin position="228"/>
        <end position="250"/>
    </location>
</feature>
<dbReference type="AlphaFoldDB" id="A0A395S784"/>
<name>A0A395S784_9HYPO</name>
<feature type="compositionally biased region" description="Basic and acidic residues" evidence="7">
    <location>
        <begin position="445"/>
        <end position="465"/>
    </location>
</feature>
<feature type="transmembrane region" description="Helical" evidence="8">
    <location>
        <begin position="357"/>
        <end position="377"/>
    </location>
</feature>
<evidence type="ECO:0000256" key="6">
    <source>
        <dbReference type="ARBA" id="ARBA00023136"/>
    </source>
</evidence>
<keyword evidence="2" id="KW-0813">Transport</keyword>
<feature type="transmembrane region" description="Helical" evidence="8">
    <location>
        <begin position="262"/>
        <end position="282"/>
    </location>
</feature>
<feature type="signal peptide" evidence="9">
    <location>
        <begin position="1"/>
        <end position="22"/>
    </location>
</feature>
<sequence length="465" mass="51590">MLLRKLGQALAATAVLFPLAFAKDQDDGGQSTFVSPDGDVAFAIDIGSNTQTEVYFSLRVKKSRSWGAVGLGSDDMPGALYLMVYKARGSDNVTFSPRVAYGHYEPYFWDGMDYEILNNTGIFDDHMVVTARCKSGCRSWDSHGGKGGYLDVFSDNSKAIFAFGPKEDLYSDYQDAPLKYHAGYGSFSIDIGRTHGKSETPYISDSTKNVGSELIYAKKAKPNWASPLHGVFMVLSIVFLMPVGVVLLRSGGWVKWHALNQAIATLGVFAGFGVGVANSFYYQRSRRFDDPHQIIGFVVTGLLLGQFGLGVMHHAQYKKTQTPTRYGKIHIWVGRIILFFGTLNAFMGFTFALNRRFGMLLALLIIFICITSLILIYGRRYLDKRRLGPRGPGLAGSQQYAPPPWRQPPQDMGYHSDPPPGYQPPSNQGLGEVSPAMRSPSPWRSHKDDDADLDLGREQRPREFN</sequence>
<keyword evidence="5 8" id="KW-1133">Transmembrane helix</keyword>
<feature type="chain" id="PRO_5017209001" evidence="9">
    <location>
        <begin position="23"/>
        <end position="465"/>
    </location>
</feature>
<dbReference type="InterPro" id="IPR006593">
    <property type="entry name" value="Cyt_b561/ferric_Rdtase_TM"/>
</dbReference>
<evidence type="ECO:0000256" key="3">
    <source>
        <dbReference type="ARBA" id="ARBA00022692"/>
    </source>
</evidence>
<dbReference type="Pfam" id="PF03188">
    <property type="entry name" value="Cytochrom_B561"/>
    <property type="match status" value="1"/>
</dbReference>
<feature type="region of interest" description="Disordered" evidence="7">
    <location>
        <begin position="392"/>
        <end position="465"/>
    </location>
</feature>
<dbReference type="EMBL" id="PXOG01000198">
    <property type="protein sequence ID" value="RGP68105.1"/>
    <property type="molecule type" value="Genomic_DNA"/>
</dbReference>
<comment type="caution">
    <text evidence="11">The sequence shown here is derived from an EMBL/GenBank/DDBJ whole genome shotgun (WGS) entry which is preliminary data.</text>
</comment>
<feature type="transmembrane region" description="Helical" evidence="8">
    <location>
        <begin position="294"/>
        <end position="312"/>
    </location>
</feature>
<evidence type="ECO:0000313" key="11">
    <source>
        <dbReference type="EMBL" id="RGP68105.1"/>
    </source>
</evidence>